<evidence type="ECO:0000313" key="1">
    <source>
        <dbReference type="EMBL" id="KAA3523751.1"/>
    </source>
</evidence>
<proteinExistence type="predicted"/>
<protein>
    <submittedName>
        <fullName evidence="1">Uncharacterized protein</fullName>
    </submittedName>
</protein>
<sequence length="105" mass="12286">MQASEGIMSFPEEKLWDHINDGWSQMSFRQRKLWEMIKRLPEEWEVPGYGLCWVVALMGNKVIFYDHFEEGFARSSWSQYGVVDQYQSGDDLGFAVQTLLNNIAD</sequence>
<dbReference type="AlphaFoldDB" id="A0A368NTK7"/>
<dbReference type="Proteomes" id="UP000436911">
    <property type="component" value="Unassembled WGS sequence"/>
</dbReference>
<dbReference type="EMBL" id="QUSG01000014">
    <property type="protein sequence ID" value="KAA3524126.1"/>
    <property type="molecule type" value="Genomic_DNA"/>
</dbReference>
<name>A0A368NTK7_AGRVI</name>
<accession>A0A368NTK7</accession>
<dbReference type="EMBL" id="QUSG01000015">
    <property type="protein sequence ID" value="KAA3523751.1"/>
    <property type="molecule type" value="Genomic_DNA"/>
</dbReference>
<evidence type="ECO:0000313" key="3">
    <source>
        <dbReference type="Proteomes" id="UP000436911"/>
    </source>
</evidence>
<evidence type="ECO:0000313" key="2">
    <source>
        <dbReference type="EMBL" id="KAA3524126.1"/>
    </source>
</evidence>
<reference evidence="1 3" key="1">
    <citation type="submission" date="2018-08" db="EMBL/GenBank/DDBJ databases">
        <title>Genome sequencing of Agrobacterium vitis strain ICMP 10754.</title>
        <authorList>
            <person name="Visnovsky S.B."/>
            <person name="Pitman A.R."/>
        </authorList>
    </citation>
    <scope>NUCLEOTIDE SEQUENCE [LARGE SCALE GENOMIC DNA]</scope>
    <source>
        <strain evidence="1 3">ICMP 10754</strain>
    </source>
</reference>
<gene>
    <name evidence="2" type="ORF">DXT89_19270</name>
    <name evidence="1" type="ORF">DXT89_20135</name>
</gene>
<comment type="caution">
    <text evidence="1">The sequence shown here is derived from an EMBL/GenBank/DDBJ whole genome shotgun (WGS) entry which is preliminary data.</text>
</comment>
<organism evidence="1 3">
    <name type="scientific">Agrobacterium vitis</name>
    <name type="common">Rhizobium vitis</name>
    <dbReference type="NCBI Taxonomy" id="373"/>
    <lineage>
        <taxon>Bacteria</taxon>
        <taxon>Pseudomonadati</taxon>
        <taxon>Pseudomonadota</taxon>
        <taxon>Alphaproteobacteria</taxon>
        <taxon>Hyphomicrobiales</taxon>
        <taxon>Rhizobiaceae</taxon>
        <taxon>Rhizobium/Agrobacterium group</taxon>
        <taxon>Agrobacterium</taxon>
    </lineage>
</organism>